<evidence type="ECO:0000256" key="6">
    <source>
        <dbReference type="SAM" id="MobiDB-lite"/>
    </source>
</evidence>
<dbReference type="RefSeq" id="XP_011499233.1">
    <property type="nucleotide sequence ID" value="XM_011500931.1"/>
</dbReference>
<accession>A0AAJ6YJI8</accession>
<organism evidence="7 8">
    <name type="scientific">Ceratosolen solmsi marchali</name>
    <dbReference type="NCBI Taxonomy" id="326594"/>
    <lineage>
        <taxon>Eukaryota</taxon>
        <taxon>Metazoa</taxon>
        <taxon>Ecdysozoa</taxon>
        <taxon>Arthropoda</taxon>
        <taxon>Hexapoda</taxon>
        <taxon>Insecta</taxon>
        <taxon>Pterygota</taxon>
        <taxon>Neoptera</taxon>
        <taxon>Endopterygota</taxon>
        <taxon>Hymenoptera</taxon>
        <taxon>Apocrita</taxon>
        <taxon>Proctotrupomorpha</taxon>
        <taxon>Chalcidoidea</taxon>
        <taxon>Agaonidae</taxon>
        <taxon>Agaoninae</taxon>
        <taxon>Ceratosolen</taxon>
    </lineage>
</organism>
<proteinExistence type="predicted"/>
<keyword evidence="5" id="KW-0539">Nucleus</keyword>
<gene>
    <name evidence="8" type="primary">LOC105363271</name>
</gene>
<evidence type="ECO:0000256" key="1">
    <source>
        <dbReference type="ARBA" id="ARBA00004123"/>
    </source>
</evidence>
<keyword evidence="8" id="KW-0675">Receptor</keyword>
<feature type="region of interest" description="Disordered" evidence="6">
    <location>
        <begin position="1"/>
        <end position="121"/>
    </location>
</feature>
<dbReference type="GO" id="GO:0005634">
    <property type="term" value="C:nucleus"/>
    <property type="evidence" value="ECO:0007669"/>
    <property type="project" value="UniProtKB-SubCell"/>
</dbReference>
<keyword evidence="7" id="KW-1185">Reference proteome</keyword>
<dbReference type="Proteomes" id="UP000695007">
    <property type="component" value="Unplaced"/>
</dbReference>
<comment type="subcellular location">
    <subcellularLocation>
        <location evidence="1">Nucleus</location>
    </subcellularLocation>
</comment>
<dbReference type="GO" id="GO:0016071">
    <property type="term" value="P:mRNA metabolic process"/>
    <property type="evidence" value="ECO:0007669"/>
    <property type="project" value="UniProtKB-ARBA"/>
</dbReference>
<feature type="compositionally biased region" description="Gly residues" evidence="6">
    <location>
        <begin position="50"/>
        <end position="59"/>
    </location>
</feature>
<evidence type="ECO:0000256" key="4">
    <source>
        <dbReference type="ARBA" id="ARBA00023163"/>
    </source>
</evidence>
<evidence type="ECO:0000313" key="8">
    <source>
        <dbReference type="RefSeq" id="XP_011499233.1"/>
    </source>
</evidence>
<name>A0AAJ6YJI8_9HYME</name>
<protein>
    <submittedName>
        <fullName evidence="8">Proline-rich nuclear receptor coactivator 2</fullName>
    </submittedName>
</protein>
<feature type="compositionally biased region" description="Low complexity" evidence="6">
    <location>
        <begin position="60"/>
        <end position="78"/>
    </location>
</feature>
<reference evidence="8" key="1">
    <citation type="submission" date="2025-08" db="UniProtKB">
        <authorList>
            <consortium name="RefSeq"/>
        </authorList>
    </citation>
    <scope>IDENTIFICATION</scope>
</reference>
<evidence type="ECO:0000256" key="5">
    <source>
        <dbReference type="ARBA" id="ARBA00023242"/>
    </source>
</evidence>
<dbReference type="InterPro" id="IPR028322">
    <property type="entry name" value="PNRC-like_rgn"/>
</dbReference>
<evidence type="ECO:0000256" key="3">
    <source>
        <dbReference type="ARBA" id="ARBA00023159"/>
    </source>
</evidence>
<dbReference type="Pfam" id="PF15365">
    <property type="entry name" value="PNRC"/>
    <property type="match status" value="1"/>
</dbReference>
<keyword evidence="2" id="KW-0805">Transcription regulation</keyword>
<dbReference type="PANTHER" id="PTHR15405">
    <property type="entry name" value="PROLINE-RICH NUCLEAR RECEPTOR COACTIVATOR"/>
    <property type="match status" value="1"/>
</dbReference>
<keyword evidence="4" id="KW-0804">Transcription</keyword>
<dbReference type="AlphaFoldDB" id="A0AAJ6YJI8"/>
<feature type="compositionally biased region" description="Polar residues" evidence="6">
    <location>
        <begin position="16"/>
        <end position="42"/>
    </location>
</feature>
<evidence type="ECO:0000256" key="2">
    <source>
        <dbReference type="ARBA" id="ARBA00023015"/>
    </source>
</evidence>
<evidence type="ECO:0000313" key="7">
    <source>
        <dbReference type="Proteomes" id="UP000695007"/>
    </source>
</evidence>
<sequence length="151" mass="16142">MTNSTPKSNNKIERQGSPNSHGKQKSPGQRNSNYVKTVTYFASSNNTTNGSGGNPGSGGRSSRSSNSRQSCSPPCSSTKSIPRSSPMRYESPRGSPTNSFYAGPKFSEPPSPASLPKPPSHWTGLAIDCQSQATKSNHIFQHLKMILNVQA</sequence>
<keyword evidence="3" id="KW-0010">Activator</keyword>
<dbReference type="GeneID" id="105363271"/>
<dbReference type="InterPro" id="IPR026780">
    <property type="entry name" value="PNRC1/2"/>
</dbReference>
<dbReference type="KEGG" id="csol:105363271"/>
<feature type="compositionally biased region" description="Pro residues" evidence="6">
    <location>
        <begin position="107"/>
        <end position="119"/>
    </location>
</feature>